<keyword evidence="2" id="KW-1133">Transmembrane helix</keyword>
<proteinExistence type="predicted"/>
<dbReference type="InterPro" id="IPR052943">
    <property type="entry name" value="TMTC_O-mannosyl-trnsfr"/>
</dbReference>
<dbReference type="EMBL" id="OC003443">
    <property type="protein sequence ID" value="CAD7263308.1"/>
    <property type="molecule type" value="Genomic_DNA"/>
</dbReference>
<feature type="region of interest" description="Disordered" evidence="1">
    <location>
        <begin position="1"/>
        <end position="29"/>
    </location>
</feature>
<keyword evidence="2" id="KW-0812">Transmembrane</keyword>
<gene>
    <name evidence="3" type="ORF">TSIB3V08_LOCUS7388</name>
</gene>
<feature type="compositionally biased region" description="Low complexity" evidence="1">
    <location>
        <begin position="1"/>
        <end position="21"/>
    </location>
</feature>
<evidence type="ECO:0000256" key="1">
    <source>
        <dbReference type="SAM" id="MobiDB-lite"/>
    </source>
</evidence>
<evidence type="ECO:0000313" key="3">
    <source>
        <dbReference type="EMBL" id="CAD7263308.1"/>
    </source>
</evidence>
<organism evidence="3">
    <name type="scientific">Timema shepardi</name>
    <name type="common">Walking stick</name>
    <dbReference type="NCBI Taxonomy" id="629360"/>
    <lineage>
        <taxon>Eukaryota</taxon>
        <taxon>Metazoa</taxon>
        <taxon>Ecdysozoa</taxon>
        <taxon>Arthropoda</taxon>
        <taxon>Hexapoda</taxon>
        <taxon>Insecta</taxon>
        <taxon>Pterygota</taxon>
        <taxon>Neoptera</taxon>
        <taxon>Polyneoptera</taxon>
        <taxon>Phasmatodea</taxon>
        <taxon>Timematodea</taxon>
        <taxon>Timematoidea</taxon>
        <taxon>Timematidae</taxon>
        <taxon>Timema</taxon>
    </lineage>
</organism>
<accession>A0A7R9AZ73</accession>
<dbReference type="PANTHER" id="PTHR44809">
    <property type="match status" value="1"/>
</dbReference>
<name>A0A7R9AZ73_TIMSH</name>
<feature type="transmembrane region" description="Helical" evidence="2">
    <location>
        <begin position="199"/>
        <end position="217"/>
    </location>
</feature>
<dbReference type="AlphaFoldDB" id="A0A7R9AZ73"/>
<feature type="transmembrane region" description="Helical" evidence="2">
    <location>
        <begin position="171"/>
        <end position="192"/>
    </location>
</feature>
<feature type="transmembrane region" description="Helical" evidence="2">
    <location>
        <begin position="141"/>
        <end position="165"/>
    </location>
</feature>
<keyword evidence="2" id="KW-0472">Membrane</keyword>
<evidence type="ECO:0000256" key="2">
    <source>
        <dbReference type="SAM" id="Phobius"/>
    </source>
</evidence>
<protein>
    <submittedName>
        <fullName evidence="3">Uncharacterized protein</fullName>
    </submittedName>
</protein>
<dbReference type="PANTHER" id="PTHR44809:SF1">
    <property type="entry name" value="PROTEIN O-MANNOSYL-TRANSFERASE TMTC1"/>
    <property type="match status" value="1"/>
</dbReference>
<sequence length="268" mass="29222">MFICSSLSSPSSSGSKVSTSSLADSSHPTVMPPSGLLSVEIMAGGLIFPGQGRLIFLLPYPISHQKYLLLHQLYLSLVPPSSLSCYSPKPPEPVTPESALCPPNFPSAPLMSSLNHRGDLAFASTTKAKGFPLKQQRHSPLVLGCLLLVLPFLPAANLAVTVGFVVAERVLYIPSLGFVLLVVYGAQLLWAAFLRQRSLLLCVGLVVLLVLCTRTVVRNRDWSCRERLIMAGLKALPHNAKMHYNFANFQRDANNLELATMHYEKALK</sequence>
<reference evidence="3" key="1">
    <citation type="submission" date="2020-11" db="EMBL/GenBank/DDBJ databases">
        <authorList>
            <person name="Tran Van P."/>
        </authorList>
    </citation>
    <scope>NUCLEOTIDE SEQUENCE</scope>
</reference>